<evidence type="ECO:0000313" key="2">
    <source>
        <dbReference type="Proteomes" id="UP000030760"/>
    </source>
</evidence>
<dbReference type="Proteomes" id="UP000030760">
    <property type="component" value="Unassembled WGS sequence"/>
</dbReference>
<organism evidence="1 2">
    <name type="scientific">Streptomyces bottropensis ATCC 25435</name>
    <dbReference type="NCBI Taxonomy" id="1054862"/>
    <lineage>
        <taxon>Bacteria</taxon>
        <taxon>Bacillati</taxon>
        <taxon>Actinomycetota</taxon>
        <taxon>Actinomycetes</taxon>
        <taxon>Kitasatosporales</taxon>
        <taxon>Streptomycetaceae</taxon>
        <taxon>Streptomyces</taxon>
    </lineage>
</organism>
<name>M3F293_9ACTN</name>
<sequence>MRSQSPREAMEQITSPCCSRAGTYGWIDRIGERISRTA</sequence>
<protein>
    <submittedName>
        <fullName evidence="1">Uncharacterized protein</fullName>
    </submittedName>
</protein>
<dbReference type="AlphaFoldDB" id="M3F293"/>
<evidence type="ECO:0000313" key="1">
    <source>
        <dbReference type="EMBL" id="EMF55643.1"/>
    </source>
</evidence>
<gene>
    <name evidence="1" type="ORF">SBD_2956</name>
</gene>
<dbReference type="EMBL" id="KB405067">
    <property type="protein sequence ID" value="EMF55643.1"/>
    <property type="molecule type" value="Genomic_DNA"/>
</dbReference>
<reference evidence="2" key="1">
    <citation type="journal article" date="2013" name="Genome Announc.">
        <title>Draft Genome Sequence of Streptomyces bottropensis ATCC 25435, a Bottromycin-Producing Actinomycete.</title>
        <authorList>
            <person name="Zhang H."/>
            <person name="Zhou W."/>
            <person name="Zhuang Y."/>
            <person name="Liang X."/>
            <person name="Liu T."/>
        </authorList>
    </citation>
    <scope>NUCLEOTIDE SEQUENCE [LARGE SCALE GENOMIC DNA]</scope>
    <source>
        <strain evidence="2">ATCC 25435</strain>
    </source>
</reference>
<proteinExistence type="predicted"/>
<accession>M3F293</accession>